<keyword evidence="3" id="KW-1185">Reference proteome</keyword>
<protein>
    <submittedName>
        <fullName evidence="2">13254_t:CDS:1</fullName>
    </submittedName>
</protein>
<name>A0A9N9EUY7_9GLOM</name>
<dbReference type="Proteomes" id="UP000789831">
    <property type="component" value="Unassembled WGS sequence"/>
</dbReference>
<evidence type="ECO:0000313" key="3">
    <source>
        <dbReference type="Proteomes" id="UP000789831"/>
    </source>
</evidence>
<dbReference type="EMBL" id="CAJVPL010015421">
    <property type="protein sequence ID" value="CAG8693362.1"/>
    <property type="molecule type" value="Genomic_DNA"/>
</dbReference>
<evidence type="ECO:0000256" key="1">
    <source>
        <dbReference type="SAM" id="MobiDB-lite"/>
    </source>
</evidence>
<accession>A0A9N9EUY7</accession>
<feature type="compositionally biased region" description="Polar residues" evidence="1">
    <location>
        <begin position="1"/>
        <end position="11"/>
    </location>
</feature>
<proteinExistence type="predicted"/>
<comment type="caution">
    <text evidence="2">The sequence shown here is derived from an EMBL/GenBank/DDBJ whole genome shotgun (WGS) entry which is preliminary data.</text>
</comment>
<gene>
    <name evidence="2" type="ORF">AGERDE_LOCUS13189</name>
</gene>
<dbReference type="OrthoDB" id="10659092at2759"/>
<feature type="region of interest" description="Disordered" evidence="1">
    <location>
        <begin position="1"/>
        <end position="20"/>
    </location>
</feature>
<organism evidence="2 3">
    <name type="scientific">Ambispora gerdemannii</name>
    <dbReference type="NCBI Taxonomy" id="144530"/>
    <lineage>
        <taxon>Eukaryota</taxon>
        <taxon>Fungi</taxon>
        <taxon>Fungi incertae sedis</taxon>
        <taxon>Mucoromycota</taxon>
        <taxon>Glomeromycotina</taxon>
        <taxon>Glomeromycetes</taxon>
        <taxon>Archaeosporales</taxon>
        <taxon>Ambisporaceae</taxon>
        <taxon>Ambispora</taxon>
    </lineage>
</organism>
<feature type="non-terminal residue" evidence="2">
    <location>
        <position position="118"/>
    </location>
</feature>
<sequence length="118" mass="13649">MSPFMESTTDLSKNDWKADQRMPSLVTTTDELVERQRQQLRYIRTMRELLLKMGISEKIDDYDGFLIEISDEALNGSLVLPDRTKVIEREKTRLGGIDWPEKSALLKAIEEGKVFNDV</sequence>
<dbReference type="AlphaFoldDB" id="A0A9N9EUY7"/>
<evidence type="ECO:0000313" key="2">
    <source>
        <dbReference type="EMBL" id="CAG8693362.1"/>
    </source>
</evidence>
<reference evidence="2" key="1">
    <citation type="submission" date="2021-06" db="EMBL/GenBank/DDBJ databases">
        <authorList>
            <person name="Kallberg Y."/>
            <person name="Tangrot J."/>
            <person name="Rosling A."/>
        </authorList>
    </citation>
    <scope>NUCLEOTIDE SEQUENCE</scope>
    <source>
        <strain evidence="2">MT106</strain>
    </source>
</reference>